<dbReference type="EMBL" id="CAXDID020000720">
    <property type="protein sequence ID" value="CAL6111774.1"/>
    <property type="molecule type" value="Genomic_DNA"/>
</dbReference>
<evidence type="ECO:0000313" key="2">
    <source>
        <dbReference type="EMBL" id="CAI9930358.1"/>
    </source>
</evidence>
<keyword evidence="4" id="KW-1185">Reference proteome</keyword>
<protein>
    <submittedName>
        <fullName evidence="2">Uncharacterized protein</fullName>
    </submittedName>
</protein>
<comment type="caution">
    <text evidence="2">The sequence shown here is derived from an EMBL/GenBank/DDBJ whole genome shotgun (WGS) entry which is preliminary data.</text>
</comment>
<reference evidence="3 4" key="2">
    <citation type="submission" date="2024-07" db="EMBL/GenBank/DDBJ databases">
        <authorList>
            <person name="Akdeniz Z."/>
        </authorList>
    </citation>
    <scope>NUCLEOTIDE SEQUENCE [LARGE SCALE GENOMIC DNA]</scope>
</reference>
<dbReference type="EMBL" id="CATOUU010000463">
    <property type="protein sequence ID" value="CAI9930358.1"/>
    <property type="molecule type" value="Genomic_DNA"/>
</dbReference>
<feature type="transmembrane region" description="Helical" evidence="1">
    <location>
        <begin position="629"/>
        <end position="648"/>
    </location>
</feature>
<gene>
    <name evidence="2" type="ORF">HINF_LOCUS18003</name>
    <name evidence="3" type="ORF">HINF_LOCUS76646</name>
</gene>
<evidence type="ECO:0000313" key="3">
    <source>
        <dbReference type="EMBL" id="CAL6111774.1"/>
    </source>
</evidence>
<keyword evidence="1" id="KW-0812">Transmembrane</keyword>
<feature type="transmembrane region" description="Helical" evidence="1">
    <location>
        <begin position="483"/>
        <end position="502"/>
    </location>
</feature>
<keyword evidence="1" id="KW-1133">Transmembrane helix</keyword>
<name>A0AA86U4E5_9EUKA</name>
<accession>A0AA86U4E5</accession>
<reference evidence="2" key="1">
    <citation type="submission" date="2023-06" db="EMBL/GenBank/DDBJ databases">
        <authorList>
            <person name="Kurt Z."/>
        </authorList>
    </citation>
    <scope>NUCLEOTIDE SEQUENCE</scope>
</reference>
<evidence type="ECO:0000313" key="4">
    <source>
        <dbReference type="Proteomes" id="UP001642409"/>
    </source>
</evidence>
<sequence length="653" mass="76051">MFSVPNLFDYYPKDQPAVPTYKMSDIALDKPNRVLSTHEVKQNSRNLTIQDFGVCEEEFDFSRASQVINYLMKLYPFLSYGIKFDEDLKWIRYDQQAPQEYDIKEYDFHFKSLDEIGDHLTKAAHYLSGTKLTHWQFVKLNIPEWPTAKAAVVVTIYHTLVDGPAVMLLLKKFNQCYSNLDLRLDETPAPIQLSNFRPVMCYNEERGLQPVRVQAQKQYPFTKITGQFKDQQAGSNLKYLDEYGIICRHYKEEDFCRIRGVQYTFSLYAVQMAQFAGYAYFDKDVEANKPFLALAPDLRRYYDSFKLGKIPNLDLINEVIGQAAISIPLVSKGNLNTTLQELANQFQTQFENQKQSDEQFWQTIINSEMIPITSYLPLPCSILVSNIGKMDLDVGPIVHMIGQTTSAHVWNEPPAAFNCCINRGKLGIVLTEWDLKLFTKQQTEWNDTVYRRIHKLVIESGAENVFVKDVVQLFEEIWSNKRLYLFIYTIYCILLYTIFNLYENYTYLKIIQTQVRCGNLYHVTNIYNIKYLVFQQCSQTTKSDQLVKFRQIINNLQYERSIPKPLSCIQHINRTDNGTNITMKLIYILSQNQFTKYISQQLGQINTVVSEPTLILTNVYVIIALENQITVFMLIITYSINSAVHFFFTSSFK</sequence>
<dbReference type="Proteomes" id="UP001642409">
    <property type="component" value="Unassembled WGS sequence"/>
</dbReference>
<organism evidence="2">
    <name type="scientific">Hexamita inflata</name>
    <dbReference type="NCBI Taxonomy" id="28002"/>
    <lineage>
        <taxon>Eukaryota</taxon>
        <taxon>Metamonada</taxon>
        <taxon>Diplomonadida</taxon>
        <taxon>Hexamitidae</taxon>
        <taxon>Hexamitinae</taxon>
        <taxon>Hexamita</taxon>
    </lineage>
</organism>
<feature type="transmembrane region" description="Helical" evidence="1">
    <location>
        <begin position="605"/>
        <end position="623"/>
    </location>
</feature>
<keyword evidence="1" id="KW-0472">Membrane</keyword>
<proteinExistence type="predicted"/>
<evidence type="ECO:0000256" key="1">
    <source>
        <dbReference type="SAM" id="Phobius"/>
    </source>
</evidence>
<dbReference type="AlphaFoldDB" id="A0AA86U4E5"/>